<dbReference type="KEGG" id="ptan:CRYO30217_01224"/>
<dbReference type="Proteomes" id="UP000683507">
    <property type="component" value="Chromosome"/>
</dbReference>
<accession>A0A916JLH8</accession>
<keyword evidence="3" id="KW-1185">Reference proteome</keyword>
<dbReference type="AlphaFoldDB" id="A0A916JLH8"/>
<name>A0A916JLH8_9FLAO</name>
<sequence length="151" mass="17406">MNLLTTTMNERELLLREIETDDAIFGIRPDGILHVYMKDNLELDVPAQWRMMEVYDELTQGVKTPFIFEAGAGVIVTKEARDNAIKLEQRSPMGACAVIVSNTAYVLIANFYYKFNKPTIPYSVFKRFDKGIEWLKTTSCYQPQRILNNTE</sequence>
<proteinExistence type="predicted"/>
<gene>
    <name evidence="2" type="ORF">CRYO30217_01224</name>
</gene>
<evidence type="ECO:0000259" key="1">
    <source>
        <dbReference type="Pfam" id="PF25056"/>
    </source>
</evidence>
<evidence type="ECO:0000313" key="2">
    <source>
        <dbReference type="EMBL" id="CAG5080222.1"/>
    </source>
</evidence>
<organism evidence="2 3">
    <name type="scientific">Parvicella tangerina</name>
    <dbReference type="NCBI Taxonomy" id="2829795"/>
    <lineage>
        <taxon>Bacteria</taxon>
        <taxon>Pseudomonadati</taxon>
        <taxon>Bacteroidota</taxon>
        <taxon>Flavobacteriia</taxon>
        <taxon>Flavobacteriales</taxon>
        <taxon>Parvicellaceae</taxon>
        <taxon>Parvicella</taxon>
    </lineage>
</organism>
<dbReference type="Pfam" id="PF25056">
    <property type="entry name" value="DUF7793"/>
    <property type="match status" value="1"/>
</dbReference>
<evidence type="ECO:0000313" key="3">
    <source>
        <dbReference type="Proteomes" id="UP000683507"/>
    </source>
</evidence>
<protein>
    <recommendedName>
        <fullName evidence="1">DUF7793 domain-containing protein</fullName>
    </recommendedName>
</protein>
<feature type="domain" description="DUF7793" evidence="1">
    <location>
        <begin position="27"/>
        <end position="138"/>
    </location>
</feature>
<dbReference type="Gene3D" id="3.40.970.30">
    <property type="entry name" value="yp_829618.1 like domains"/>
    <property type="match status" value="1"/>
</dbReference>
<dbReference type="EMBL" id="OU015584">
    <property type="protein sequence ID" value="CAG5080222.1"/>
    <property type="molecule type" value="Genomic_DNA"/>
</dbReference>
<dbReference type="InterPro" id="IPR056695">
    <property type="entry name" value="DUF7793"/>
</dbReference>
<reference evidence="2" key="1">
    <citation type="submission" date="2021-04" db="EMBL/GenBank/DDBJ databases">
        <authorList>
            <person name="Rodrigo-Torres L."/>
            <person name="Arahal R. D."/>
            <person name="Lucena T."/>
        </authorList>
    </citation>
    <scope>NUCLEOTIDE SEQUENCE</scope>
    <source>
        <strain evidence="2">AS29M-1</strain>
    </source>
</reference>